<keyword evidence="1" id="KW-0812">Transmembrane</keyword>
<evidence type="ECO:0000313" key="5">
    <source>
        <dbReference type="EMBL" id="SNU79022.1"/>
    </source>
</evidence>
<dbReference type="EMBL" id="MTBM01000008">
    <property type="protein sequence ID" value="OSI09982.1"/>
    <property type="molecule type" value="Genomic_DNA"/>
</dbReference>
<feature type="transmembrane region" description="Helical" evidence="1">
    <location>
        <begin position="278"/>
        <end position="299"/>
    </location>
</feature>
<dbReference type="InterPro" id="IPR002656">
    <property type="entry name" value="Acyl_transf_3_dom"/>
</dbReference>
<feature type="transmembrane region" description="Helical" evidence="1">
    <location>
        <begin position="170"/>
        <end position="187"/>
    </location>
</feature>
<dbReference type="Pfam" id="PF19040">
    <property type="entry name" value="SGNH"/>
    <property type="match status" value="1"/>
</dbReference>
<dbReference type="Proteomes" id="UP000193466">
    <property type="component" value="Unassembled WGS sequence"/>
</dbReference>
<proteinExistence type="predicted"/>
<dbReference type="Proteomes" id="UP000215033">
    <property type="component" value="Chromosome 1"/>
</dbReference>
<dbReference type="SUPFAM" id="SSF52266">
    <property type="entry name" value="SGNH hydrolase"/>
    <property type="match status" value="1"/>
</dbReference>
<feature type="transmembrane region" description="Helical" evidence="1">
    <location>
        <begin position="12"/>
        <end position="29"/>
    </location>
</feature>
<protein>
    <submittedName>
        <fullName evidence="4 5">Acyltransferase</fullName>
        <ecNumber evidence="5">2.3.1.-</ecNumber>
        <ecNumber evidence="5">6.2.1.3</ecNumber>
    </submittedName>
</protein>
<keyword evidence="1" id="KW-0472">Membrane</keyword>
<dbReference type="EC" id="2.3.1.-" evidence="5"/>
<gene>
    <name evidence="5" type="primary">oatA</name>
    <name evidence="4" type="ORF">BWD10_07230</name>
    <name evidence="5" type="ORF">SAMEA4504057_00508</name>
</gene>
<reference evidence="5 7" key="2">
    <citation type="submission" date="2017-06" db="EMBL/GenBank/DDBJ databases">
        <authorList>
            <consortium name="Pathogen Informatics"/>
        </authorList>
    </citation>
    <scope>NUCLEOTIDE SEQUENCE [LARGE SCALE GENOMIC DNA]</scope>
    <source>
        <strain evidence="5 7">NCTC12230</strain>
    </source>
</reference>
<dbReference type="EC" id="6.2.1.3" evidence="5"/>
<dbReference type="GO" id="GO:0016747">
    <property type="term" value="F:acyltransferase activity, transferring groups other than amino-acyl groups"/>
    <property type="evidence" value="ECO:0007669"/>
    <property type="project" value="InterPro"/>
</dbReference>
<keyword evidence="1" id="KW-1133">Transmembrane helix</keyword>
<evidence type="ECO:0000313" key="7">
    <source>
        <dbReference type="Proteomes" id="UP000215033"/>
    </source>
</evidence>
<keyword evidence="5" id="KW-0808">Transferase</keyword>
<feature type="transmembrane region" description="Helical" evidence="1">
    <location>
        <begin position="311"/>
        <end position="331"/>
    </location>
</feature>
<dbReference type="KEGG" id="nzo:SAMEA4504057_0508"/>
<dbReference type="GO" id="GO:0009103">
    <property type="term" value="P:lipopolysaccharide biosynthetic process"/>
    <property type="evidence" value="ECO:0007669"/>
    <property type="project" value="TreeGrafter"/>
</dbReference>
<dbReference type="GO" id="GO:0004467">
    <property type="term" value="F:long-chain fatty acid-CoA ligase activity"/>
    <property type="evidence" value="ECO:0007669"/>
    <property type="project" value="UniProtKB-EC"/>
</dbReference>
<evidence type="ECO:0000259" key="3">
    <source>
        <dbReference type="Pfam" id="PF19040"/>
    </source>
</evidence>
<keyword evidence="5" id="KW-0436">Ligase</keyword>
<dbReference type="InterPro" id="IPR050879">
    <property type="entry name" value="Acyltransferase_3"/>
</dbReference>
<feature type="transmembrane region" description="Helical" evidence="1">
    <location>
        <begin position="35"/>
        <end position="55"/>
    </location>
</feature>
<dbReference type="PANTHER" id="PTHR23028:SF53">
    <property type="entry name" value="ACYL_TRANSF_3 DOMAIN-CONTAINING PROTEIN"/>
    <property type="match status" value="1"/>
</dbReference>
<sequence length="619" mass="70696">MSKELKYRADIDGLRAIAVLAVIVFHINNQWMPSGYLGVDIFFVLSGYLITKIISKEMLRGSFSFIDFYKRRAKRILPVFIFVLLCTTIAAAVFFLPADFKQYLKSTVASLMFAANLFFARRGGYFEVSSAERPLQHIWSLSLEEQFYFVFPVLLLGFYRFRPNSNGRNFIILLISLSLLSAFLPTFGMDAYFLPHVRAYELLIGSLFAFIPSLTKRIPNILNWAMLAVVAAMLFLPGGLLPGGGYIERLLCCFAVGLLIFSGAQAQTQHGFNASKLLCHRALVGIGLISYSLYLWHWVVLSIMRYVYMDYDLPVGAIICAVIATFVLSVLSYKLVESPARHIKNFTDKKFTLSMAAYFALLAPIAAYLFTTKPTQFENEFDLAVSSKICADDIHKTDCAVGFKTGRPSEIIVIGDSHAAHFEEFFDKVGQHEKWSADIVSSNSCAAVFNFRLPADDRRAERCNEYTDHIANRVKDYPNVFIAGRWFLHYDKPDYLQYFEQTLQTLLKDGKKVYVFADTPMSPQIPLRRYYLKQRLGLDVDYVSERKKAEVKRSAEADKLIEDIVKKYPEVKWVDVSAYIPEDKTINGLPIYRDNDHLNPYGSRKLAEMYIRDRQTLLQ</sequence>
<feature type="transmembrane region" description="Helical" evidence="1">
    <location>
        <begin position="76"/>
        <end position="96"/>
    </location>
</feature>
<dbReference type="InterPro" id="IPR043968">
    <property type="entry name" value="SGNH"/>
</dbReference>
<feature type="transmembrane region" description="Helical" evidence="1">
    <location>
        <begin position="193"/>
        <end position="214"/>
    </location>
</feature>
<evidence type="ECO:0000259" key="2">
    <source>
        <dbReference type="Pfam" id="PF01757"/>
    </source>
</evidence>
<evidence type="ECO:0000313" key="6">
    <source>
        <dbReference type="Proteomes" id="UP000193466"/>
    </source>
</evidence>
<dbReference type="AlphaFoldDB" id="A0AB38DNW9"/>
<dbReference type="PANTHER" id="PTHR23028">
    <property type="entry name" value="ACETYLTRANSFERASE"/>
    <property type="match status" value="1"/>
</dbReference>
<reference evidence="4 6" key="1">
    <citation type="submission" date="2017-01" db="EMBL/GenBank/DDBJ databases">
        <authorList>
            <person name="Wolfgang W.J."/>
            <person name="Cole J."/>
            <person name="Wroblewski D."/>
            <person name="Mcginnis J."/>
            <person name="Musser K.A."/>
        </authorList>
    </citation>
    <scope>NUCLEOTIDE SEQUENCE [LARGE SCALE GENOMIC DNA]</scope>
    <source>
        <strain evidence="4 6">DSM 21643</strain>
    </source>
</reference>
<dbReference type="EMBL" id="LT906434">
    <property type="protein sequence ID" value="SNU79022.1"/>
    <property type="molecule type" value="Genomic_DNA"/>
</dbReference>
<keyword evidence="6" id="KW-1185">Reference proteome</keyword>
<dbReference type="Pfam" id="PF01757">
    <property type="entry name" value="Acyl_transf_3"/>
    <property type="match status" value="1"/>
</dbReference>
<organism evidence="5 7">
    <name type="scientific">Neisseria zoodegmatis</name>
    <dbReference type="NCBI Taxonomy" id="326523"/>
    <lineage>
        <taxon>Bacteria</taxon>
        <taxon>Pseudomonadati</taxon>
        <taxon>Pseudomonadota</taxon>
        <taxon>Betaproteobacteria</taxon>
        <taxon>Neisseriales</taxon>
        <taxon>Neisseriaceae</taxon>
        <taxon>Neisseria</taxon>
    </lineage>
</organism>
<feature type="domain" description="SGNH" evidence="3">
    <location>
        <begin position="396"/>
        <end position="611"/>
    </location>
</feature>
<keyword evidence="5" id="KW-0012">Acyltransferase</keyword>
<feature type="transmembrane region" description="Helical" evidence="1">
    <location>
        <begin position="221"/>
        <end position="240"/>
    </location>
</feature>
<feature type="transmembrane region" description="Helical" evidence="1">
    <location>
        <begin position="246"/>
        <end position="266"/>
    </location>
</feature>
<dbReference type="RefSeq" id="WP_085363726.1">
    <property type="nucleotide sequence ID" value="NZ_LT906434.1"/>
</dbReference>
<dbReference type="GO" id="GO:0016020">
    <property type="term" value="C:membrane"/>
    <property type="evidence" value="ECO:0007669"/>
    <property type="project" value="TreeGrafter"/>
</dbReference>
<feature type="transmembrane region" description="Helical" evidence="1">
    <location>
        <begin position="351"/>
        <end position="370"/>
    </location>
</feature>
<accession>A0AB38DNW9</accession>
<evidence type="ECO:0000313" key="4">
    <source>
        <dbReference type="EMBL" id="OSI09982.1"/>
    </source>
</evidence>
<feature type="domain" description="Acyltransferase 3" evidence="2">
    <location>
        <begin position="9"/>
        <end position="333"/>
    </location>
</feature>
<evidence type="ECO:0000256" key="1">
    <source>
        <dbReference type="SAM" id="Phobius"/>
    </source>
</evidence>
<name>A0AB38DNW9_9NEIS</name>